<evidence type="ECO:0000313" key="1">
    <source>
        <dbReference type="EMBL" id="KAK1273505.1"/>
    </source>
</evidence>
<protein>
    <recommendedName>
        <fullName evidence="3">Transmembrane protein</fullName>
    </recommendedName>
</protein>
<dbReference type="PANTHER" id="PTHR35762">
    <property type="entry name" value="TRANSMEMBRANE PROTEIN"/>
    <property type="match status" value="1"/>
</dbReference>
<dbReference type="PANTHER" id="PTHR35762:SF8">
    <property type="entry name" value="EXPRESSED PROTEIN"/>
    <property type="match status" value="1"/>
</dbReference>
<keyword evidence="2" id="KW-1185">Reference proteome</keyword>
<dbReference type="Proteomes" id="UP001179952">
    <property type="component" value="Unassembled WGS sequence"/>
</dbReference>
<comment type="caution">
    <text evidence="1">The sequence shown here is derived from an EMBL/GenBank/DDBJ whole genome shotgun (WGS) entry which is preliminary data.</text>
</comment>
<accession>A0AAV9BAZ1</accession>
<dbReference type="AlphaFoldDB" id="A0AAV9BAZ1"/>
<reference evidence="1" key="1">
    <citation type="journal article" date="2023" name="Nat. Commun.">
        <title>Diploid and tetraploid genomes of Acorus and the evolution of monocots.</title>
        <authorList>
            <person name="Ma L."/>
            <person name="Liu K.W."/>
            <person name="Li Z."/>
            <person name="Hsiao Y.Y."/>
            <person name="Qi Y."/>
            <person name="Fu T."/>
            <person name="Tang G.D."/>
            <person name="Zhang D."/>
            <person name="Sun W.H."/>
            <person name="Liu D.K."/>
            <person name="Li Y."/>
            <person name="Chen G.Z."/>
            <person name="Liu X.D."/>
            <person name="Liao X.Y."/>
            <person name="Jiang Y.T."/>
            <person name="Yu X."/>
            <person name="Hao Y."/>
            <person name="Huang J."/>
            <person name="Zhao X.W."/>
            <person name="Ke S."/>
            <person name="Chen Y.Y."/>
            <person name="Wu W.L."/>
            <person name="Hsu J.L."/>
            <person name="Lin Y.F."/>
            <person name="Huang M.D."/>
            <person name="Li C.Y."/>
            <person name="Huang L."/>
            <person name="Wang Z.W."/>
            <person name="Zhao X."/>
            <person name="Zhong W.Y."/>
            <person name="Peng D.H."/>
            <person name="Ahmad S."/>
            <person name="Lan S."/>
            <person name="Zhang J.S."/>
            <person name="Tsai W.C."/>
            <person name="Van de Peer Y."/>
            <person name="Liu Z.J."/>
        </authorList>
    </citation>
    <scope>NUCLEOTIDE SEQUENCE</scope>
    <source>
        <strain evidence="1">SCP</strain>
    </source>
</reference>
<evidence type="ECO:0000313" key="2">
    <source>
        <dbReference type="Proteomes" id="UP001179952"/>
    </source>
</evidence>
<gene>
    <name evidence="1" type="ORF">QJS04_geneDACA018319</name>
</gene>
<dbReference type="EMBL" id="JAUJYN010000004">
    <property type="protein sequence ID" value="KAK1273505.1"/>
    <property type="molecule type" value="Genomic_DNA"/>
</dbReference>
<evidence type="ECO:0008006" key="3">
    <source>
        <dbReference type="Google" id="ProtNLM"/>
    </source>
</evidence>
<proteinExistence type="predicted"/>
<sequence>MDSMKQQKLQPLSKSKKLKPLKKSLQTLLPILTILFFSLYTPPIPQAIKTFTNRQCMFILSNCILLFISGKSGLFVSPKSGHPDLHDEFHKWSGPRGPSMGPDRANHTKEIVVHGEEVVESNVESLELVVVKGEGQEELECLSIEELNKKFEEFIEKFKRQR</sequence>
<reference evidence="1" key="2">
    <citation type="submission" date="2023-06" db="EMBL/GenBank/DDBJ databases">
        <authorList>
            <person name="Ma L."/>
            <person name="Liu K.-W."/>
            <person name="Li Z."/>
            <person name="Hsiao Y.-Y."/>
            <person name="Qi Y."/>
            <person name="Fu T."/>
            <person name="Tang G."/>
            <person name="Zhang D."/>
            <person name="Sun W.-H."/>
            <person name="Liu D.-K."/>
            <person name="Li Y."/>
            <person name="Chen G.-Z."/>
            <person name="Liu X.-D."/>
            <person name="Liao X.-Y."/>
            <person name="Jiang Y.-T."/>
            <person name="Yu X."/>
            <person name="Hao Y."/>
            <person name="Huang J."/>
            <person name="Zhao X.-W."/>
            <person name="Ke S."/>
            <person name="Chen Y.-Y."/>
            <person name="Wu W.-L."/>
            <person name="Hsu J.-L."/>
            <person name="Lin Y.-F."/>
            <person name="Huang M.-D."/>
            <person name="Li C.-Y."/>
            <person name="Huang L."/>
            <person name="Wang Z.-W."/>
            <person name="Zhao X."/>
            <person name="Zhong W.-Y."/>
            <person name="Peng D.-H."/>
            <person name="Ahmad S."/>
            <person name="Lan S."/>
            <person name="Zhang J.-S."/>
            <person name="Tsai W.-C."/>
            <person name="Van De Peer Y."/>
            <person name="Liu Z.-J."/>
        </authorList>
    </citation>
    <scope>NUCLEOTIDE SEQUENCE</scope>
    <source>
        <strain evidence="1">SCP</strain>
        <tissue evidence="1">Leaves</tissue>
    </source>
</reference>
<name>A0AAV9BAZ1_ACOGR</name>
<organism evidence="1 2">
    <name type="scientific">Acorus gramineus</name>
    <name type="common">Dwarf sweet flag</name>
    <dbReference type="NCBI Taxonomy" id="55184"/>
    <lineage>
        <taxon>Eukaryota</taxon>
        <taxon>Viridiplantae</taxon>
        <taxon>Streptophyta</taxon>
        <taxon>Embryophyta</taxon>
        <taxon>Tracheophyta</taxon>
        <taxon>Spermatophyta</taxon>
        <taxon>Magnoliopsida</taxon>
        <taxon>Liliopsida</taxon>
        <taxon>Acoraceae</taxon>
        <taxon>Acorus</taxon>
    </lineage>
</organism>